<feature type="compositionally biased region" description="Polar residues" evidence="1">
    <location>
        <begin position="363"/>
        <end position="373"/>
    </location>
</feature>
<dbReference type="GeneID" id="41701785"/>
<dbReference type="RefSeq" id="YP_009551792.1">
    <property type="nucleotide sequence ID" value="NC_040536.1"/>
</dbReference>
<feature type="compositionally biased region" description="Low complexity" evidence="1">
    <location>
        <begin position="333"/>
        <end position="361"/>
    </location>
</feature>
<evidence type="ECO:0000256" key="1">
    <source>
        <dbReference type="SAM" id="MobiDB-lite"/>
    </source>
</evidence>
<sequence length="373" mass="41673">MYSLYKKIFYISDSMDFDEIMHDTMKLLPTLVPTAPTSLAPLPPIVSESTSLSKSLLNDNNYDENNANNIINTPISAHLSDLTRHTLSRTIDLSTATERPPSLSTIQSLTMLRSQAEKSAISAAINDIIEKSDHDTTNTNNNIKHDEGVSSNDDDNVVKDVKKSKKLSISSVFNKILSGNNGKSSKNKKPKIEIIHNKSDNISNVDNDTTSITTLANKDIIYHMPVDEFVDTDTIRKSTLYKKPYSKLQDIINNDSNMVLYSNEDSLFEDNLKTLDIAMKNQQNINSVQNNIYTNTIDRKNTSYEPTESSQSPPPPPPLSTLPRRNKNDNLKTSTINTIEENSTNNNTNDDPIDSINNIDTKSIYSDSTFDSD</sequence>
<proteinExistence type="predicted"/>
<feature type="region of interest" description="Disordered" evidence="1">
    <location>
        <begin position="132"/>
        <end position="157"/>
    </location>
</feature>
<dbReference type="Proteomes" id="UP000290737">
    <property type="component" value="Genome"/>
</dbReference>
<reference evidence="2" key="1">
    <citation type="journal article" date="2021" name="Virus">
        <title>The discovery, distribution and diversity of DNA viruses associated with Drosophila melanogaster in Europe.</title>
        <authorList>
            <person name="Wallace M.A."/>
            <person name="Coffman K.A."/>
            <person name="Gilbert C."/>
            <person name="Ravindran S."/>
            <person name="Albery G.F."/>
            <person name="Abbott J."/>
            <person name="Argyridou E."/>
            <person name="Bellosta P."/>
            <person name="Betancourt A.J."/>
            <person name="Colinet H."/>
            <person name="Eric K."/>
            <person name="Glaser-Schmitt A."/>
            <person name="Grath S."/>
            <person name="Jelic M."/>
            <person name="Kankare M."/>
            <person name="Kozeretska I."/>
            <person name="Loeschcke V."/>
            <person name="Montchamp-Moreau C."/>
            <person name="Ometto L."/>
            <person name="Onder B.S."/>
            <person name="Orengo D.J."/>
            <person name="Parsch J."/>
            <person name="Pascual M."/>
            <person name="Patenkovic A."/>
            <person name="Puerma E."/>
            <person name="Ritchie M.G."/>
            <person name="Rota-Stabelli O."/>
            <person name="Schou M.F."/>
            <person name="Serga S.V."/>
            <person name="Stamenkovic-Radak M."/>
            <person name="Tanaskovic M."/>
            <person name="Veselinovic M.S."/>
            <person name="Vieira J."/>
            <person name="Vieira C.P."/>
            <person name="Kapun M."/>
            <person name="Flatt T."/>
            <person name="Gonzalez J."/>
            <person name="Staubach F."/>
            <person name="Obbard D.J."/>
        </authorList>
    </citation>
    <scope>NUCLEOTIDE SEQUENCE</scope>
    <source>
        <strain evidence="2">SRR3939042_Esparto_2012</strain>
    </source>
</reference>
<organism evidence="2">
    <name type="scientific">Esparto virus</name>
    <dbReference type="NCBI Taxonomy" id="2072209"/>
    <lineage>
        <taxon>Viruses</taxon>
        <taxon>Viruses incertae sedis</taxon>
        <taxon>Naldaviricetes</taxon>
        <taxon>Lefavirales</taxon>
        <taxon>Nudiviridae</taxon>
        <taxon>Alphanudivirus</taxon>
        <taxon>Alphanudivirus tertidromelanogasteris</taxon>
    </lineage>
</organism>
<feature type="region of interest" description="Disordered" evidence="1">
    <location>
        <begin position="301"/>
        <end position="373"/>
    </location>
</feature>
<protein>
    <submittedName>
        <fullName evidence="2">Uncharacterized protein</fullName>
    </submittedName>
</protein>
<dbReference type="EMBL" id="KY608910">
    <property type="protein sequence ID" value="AUQ43980.1"/>
    <property type="molecule type" value="Genomic_DNA"/>
</dbReference>
<name>A0A2I7G2W1_9VIRU</name>
<evidence type="ECO:0000313" key="3">
    <source>
        <dbReference type="Proteomes" id="UP000290737"/>
    </source>
</evidence>
<dbReference type="KEGG" id="vg:41701785"/>
<evidence type="ECO:0000313" key="2">
    <source>
        <dbReference type="EMBL" id="AUQ43980.1"/>
    </source>
</evidence>
<keyword evidence="3" id="KW-1185">Reference proteome</keyword>
<accession>A0A2I7G2W1</accession>